<dbReference type="EMBL" id="GBXM01017902">
    <property type="protein sequence ID" value="JAH90675.1"/>
    <property type="molecule type" value="Transcribed_RNA"/>
</dbReference>
<name>A0A0E9WM62_ANGAN</name>
<protein>
    <submittedName>
        <fullName evidence="1">Uncharacterized protein</fullName>
    </submittedName>
</protein>
<proteinExistence type="predicted"/>
<evidence type="ECO:0000313" key="1">
    <source>
        <dbReference type="EMBL" id="JAH90675.1"/>
    </source>
</evidence>
<dbReference type="AlphaFoldDB" id="A0A0E9WM62"/>
<accession>A0A0E9WM62</accession>
<organism evidence="1">
    <name type="scientific">Anguilla anguilla</name>
    <name type="common">European freshwater eel</name>
    <name type="synonym">Muraena anguilla</name>
    <dbReference type="NCBI Taxonomy" id="7936"/>
    <lineage>
        <taxon>Eukaryota</taxon>
        <taxon>Metazoa</taxon>
        <taxon>Chordata</taxon>
        <taxon>Craniata</taxon>
        <taxon>Vertebrata</taxon>
        <taxon>Euteleostomi</taxon>
        <taxon>Actinopterygii</taxon>
        <taxon>Neopterygii</taxon>
        <taxon>Teleostei</taxon>
        <taxon>Anguilliformes</taxon>
        <taxon>Anguillidae</taxon>
        <taxon>Anguilla</taxon>
    </lineage>
</organism>
<reference evidence="1" key="1">
    <citation type="submission" date="2014-11" db="EMBL/GenBank/DDBJ databases">
        <authorList>
            <person name="Amaro Gonzalez C."/>
        </authorList>
    </citation>
    <scope>NUCLEOTIDE SEQUENCE</scope>
</reference>
<sequence>MSVAHCLRLKKEEEMLYVLFSNADLSFMVTVRQLRTSAIRFRIDVPAHSQQYWYESAYSNFLFTFYFLPSLSFAALSLSGSSACSYCPQSLSRLQTINTSIGLVRSVSNKTSNSKEKSQHYLSWFFIKFLKCGNVEMLNVSAVVIYVSNVCGVNRLVYN</sequence>
<reference evidence="1" key="2">
    <citation type="journal article" date="2015" name="Fish Shellfish Immunol.">
        <title>Early steps in the European eel (Anguilla anguilla)-Vibrio vulnificus interaction in the gills: Role of the RtxA13 toxin.</title>
        <authorList>
            <person name="Callol A."/>
            <person name="Pajuelo D."/>
            <person name="Ebbesson L."/>
            <person name="Teles M."/>
            <person name="MacKenzie S."/>
            <person name="Amaro C."/>
        </authorList>
    </citation>
    <scope>NUCLEOTIDE SEQUENCE</scope>
</reference>